<dbReference type="AlphaFoldDB" id="A0A7R8ZMU5"/>
<feature type="domain" description="Citrate transporter-like" evidence="8">
    <location>
        <begin position="45"/>
        <end position="153"/>
    </location>
</feature>
<evidence type="ECO:0000256" key="5">
    <source>
        <dbReference type="ARBA" id="ARBA00023136"/>
    </source>
</evidence>
<dbReference type="GO" id="GO:0016020">
    <property type="term" value="C:membrane"/>
    <property type="evidence" value="ECO:0007669"/>
    <property type="project" value="UniProtKB-SubCell"/>
</dbReference>
<feature type="transmembrane region" description="Helical" evidence="7">
    <location>
        <begin position="454"/>
        <end position="473"/>
    </location>
</feature>
<feature type="transmembrane region" description="Helical" evidence="7">
    <location>
        <begin position="145"/>
        <end position="162"/>
    </location>
</feature>
<feature type="transmembrane region" description="Helical" evidence="7">
    <location>
        <begin position="255"/>
        <end position="272"/>
    </location>
</feature>
<feature type="transmembrane region" description="Helical" evidence="7">
    <location>
        <begin position="531"/>
        <end position="556"/>
    </location>
</feature>
<feature type="transmembrane region" description="Helical" evidence="7">
    <location>
        <begin position="106"/>
        <end position="133"/>
    </location>
</feature>
<evidence type="ECO:0000256" key="7">
    <source>
        <dbReference type="SAM" id="Phobius"/>
    </source>
</evidence>
<proteinExistence type="predicted"/>
<keyword evidence="5 7" id="KW-0472">Membrane</keyword>
<feature type="transmembrane region" description="Helical" evidence="7">
    <location>
        <begin position="430"/>
        <end position="447"/>
    </location>
</feature>
<organism evidence="9">
    <name type="scientific">Cyprideis torosa</name>
    <dbReference type="NCBI Taxonomy" id="163714"/>
    <lineage>
        <taxon>Eukaryota</taxon>
        <taxon>Metazoa</taxon>
        <taxon>Ecdysozoa</taxon>
        <taxon>Arthropoda</taxon>
        <taxon>Crustacea</taxon>
        <taxon>Oligostraca</taxon>
        <taxon>Ostracoda</taxon>
        <taxon>Podocopa</taxon>
        <taxon>Podocopida</taxon>
        <taxon>Cytherocopina</taxon>
        <taxon>Cytheroidea</taxon>
        <taxon>Cytherideidae</taxon>
        <taxon>Cyprideis</taxon>
    </lineage>
</organism>
<dbReference type="InterPro" id="IPR051475">
    <property type="entry name" value="Diverse_Ion_Transporter"/>
</dbReference>
<dbReference type="CDD" id="cd01116">
    <property type="entry name" value="P_permease"/>
    <property type="match status" value="1"/>
</dbReference>
<feature type="transmembrane region" description="Helical" evidence="7">
    <location>
        <begin position="576"/>
        <end position="598"/>
    </location>
</feature>
<evidence type="ECO:0000259" key="8">
    <source>
        <dbReference type="Pfam" id="PF03600"/>
    </source>
</evidence>
<evidence type="ECO:0000313" key="9">
    <source>
        <dbReference type="EMBL" id="CAD7225807.1"/>
    </source>
</evidence>
<dbReference type="PANTHER" id="PTHR43568">
    <property type="entry name" value="P PROTEIN"/>
    <property type="match status" value="1"/>
</dbReference>
<evidence type="ECO:0000256" key="3">
    <source>
        <dbReference type="ARBA" id="ARBA00022692"/>
    </source>
</evidence>
<sequence>MEQQRSYLSPHGTSNDPPHTPKNRLDSLQSQTSNASTSHSKDDAVQDVDHLLARVEWPTLLFFAALFVLMESLDKLGLLEVLGDAVEEGILAVHPDYRLLAAMMMILWISALASAIIDNIPFATMMITILINIAENEELDLPLPPLVWALAFGACFGALHLLRRGVLFVGTMEQQRSYLSPHGTSNDPPHTPKNRLDSLQSQTSNASTSHSKDDAVQVRRMSRLNSILEVIEDEEKEKPLTGDTKPLTLWSTVKLVVLTAFCAMSVVLIALVEDEELHYYHLSVSPEDNTKLTDFGIFLDDLFIHALLDASYPVFFFSNASIPDPLARLVFDGPFLTEGGGHDGADHKRLSASVYRICEDVETLLVDSWDIPFNEEDDLILAENHVWHEDHEIDDLPSNCQEFLSLSTNLTHPISVGVAFSTFPGKITPSVVYAGLILVGMYVLITFEIIHRTLAALIASTVAVAVLSGLQGISKGDPWKVITYLSVFTAVISAFLDNVTTVLLLTPVTISRENRFTLHLRLNISRLCEVVQLDPVPVLIITVLFSNIGGAATPIGDPPNVLIVSNEGIIDRGINFGNFTLHMVPGVIFSGIVVYICIRWKFNDLKGIKVPTRPEIAALERGVNEVRRLSRRYSSISRHDQIKKTLADNLVHKLQNDVHELKQEPVPKNTGFEEQLADLKKKYGIRNRPLLIRSLVVLSIVIIMFFIHSVEVIHLSLGWIAILGAIAILILSDVDDIDHLLAQVEWPTLLFFAALFVLMESLDKLGLLEVLGDVVEDGIGAVDPDYRLLVATMLILWMSAIASAVIDNIPFATMMITIIINIGENEDLNLPFPPLVWALAFGACLGGNGTLIGASANVVCAGVAEQHGHTITFNRFTKFGFPVMLISVVVASIYLIICHVAFDWNSA</sequence>
<accession>A0A7R8ZMU5</accession>
<keyword evidence="2" id="KW-0813">Transport</keyword>
<feature type="compositionally biased region" description="Polar residues" evidence="6">
    <location>
        <begin position="1"/>
        <end position="17"/>
    </location>
</feature>
<feature type="compositionally biased region" description="Polar residues" evidence="6">
    <location>
        <begin position="178"/>
        <end position="188"/>
    </location>
</feature>
<reference evidence="9" key="1">
    <citation type="submission" date="2020-11" db="EMBL/GenBank/DDBJ databases">
        <authorList>
            <person name="Tran Van P."/>
        </authorList>
    </citation>
    <scope>NUCLEOTIDE SEQUENCE</scope>
</reference>
<dbReference type="InterPro" id="IPR004680">
    <property type="entry name" value="Cit_transptr-like_dom"/>
</dbReference>
<evidence type="ECO:0000256" key="6">
    <source>
        <dbReference type="SAM" id="MobiDB-lite"/>
    </source>
</evidence>
<feature type="region of interest" description="Disordered" evidence="6">
    <location>
        <begin position="1"/>
        <end position="41"/>
    </location>
</feature>
<dbReference type="Pfam" id="PF03600">
    <property type="entry name" value="CitMHS"/>
    <property type="match status" value="2"/>
</dbReference>
<dbReference type="OrthoDB" id="442352at2759"/>
<keyword evidence="3 7" id="KW-0812">Transmembrane</keyword>
<keyword evidence="4 7" id="KW-1133">Transmembrane helix</keyword>
<gene>
    <name evidence="9" type="ORF">CTOB1V02_LOCUS3739</name>
</gene>
<feature type="compositionally biased region" description="Polar residues" evidence="6">
    <location>
        <begin position="197"/>
        <end position="209"/>
    </location>
</feature>
<protein>
    <recommendedName>
        <fullName evidence="8">Citrate transporter-like domain-containing protein</fullName>
    </recommendedName>
</protein>
<feature type="transmembrane region" description="Helical" evidence="7">
    <location>
        <begin position="879"/>
        <end position="902"/>
    </location>
</feature>
<comment type="subcellular location">
    <subcellularLocation>
        <location evidence="1">Membrane</location>
        <topology evidence="1">Multi-pass membrane protein</topology>
    </subcellularLocation>
</comment>
<evidence type="ECO:0000256" key="2">
    <source>
        <dbReference type="ARBA" id="ARBA00022448"/>
    </source>
</evidence>
<feature type="region of interest" description="Disordered" evidence="6">
    <location>
        <begin position="178"/>
        <end position="214"/>
    </location>
</feature>
<dbReference type="GO" id="GO:0055085">
    <property type="term" value="P:transmembrane transport"/>
    <property type="evidence" value="ECO:0007669"/>
    <property type="project" value="InterPro"/>
</dbReference>
<name>A0A7R8ZMU5_9CRUS</name>
<feature type="domain" description="Citrate transporter-like" evidence="8">
    <location>
        <begin position="454"/>
        <end position="842"/>
    </location>
</feature>
<feature type="compositionally biased region" description="Polar residues" evidence="6">
    <location>
        <begin position="26"/>
        <end position="38"/>
    </location>
</feature>
<dbReference type="PANTHER" id="PTHR43568:SF1">
    <property type="entry name" value="P PROTEIN"/>
    <property type="match status" value="1"/>
</dbReference>
<evidence type="ECO:0000256" key="4">
    <source>
        <dbReference type="ARBA" id="ARBA00022989"/>
    </source>
</evidence>
<evidence type="ECO:0000256" key="1">
    <source>
        <dbReference type="ARBA" id="ARBA00004141"/>
    </source>
</evidence>
<feature type="transmembrane region" description="Helical" evidence="7">
    <location>
        <begin position="690"/>
        <end position="707"/>
    </location>
</feature>
<feature type="transmembrane region" description="Helical" evidence="7">
    <location>
        <begin position="485"/>
        <end position="510"/>
    </location>
</feature>
<dbReference type="EMBL" id="OB660667">
    <property type="protein sequence ID" value="CAD7225807.1"/>
    <property type="molecule type" value="Genomic_DNA"/>
</dbReference>
<feature type="transmembrane region" description="Helical" evidence="7">
    <location>
        <begin position="713"/>
        <end position="732"/>
    </location>
</feature>